<dbReference type="SUPFAM" id="SSF63446">
    <property type="entry name" value="Type I dockerin domain"/>
    <property type="match status" value="1"/>
</dbReference>
<name>J2ZZN0_9EURY</name>
<dbReference type="GO" id="GO:0004553">
    <property type="term" value="F:hydrolase activity, hydrolyzing O-glycosyl compounds"/>
    <property type="evidence" value="ECO:0007669"/>
    <property type="project" value="InterPro"/>
</dbReference>
<dbReference type="InterPro" id="IPR018247">
    <property type="entry name" value="EF_Hand_1_Ca_BS"/>
</dbReference>
<dbReference type="eggNOG" id="arCOG07560">
    <property type="taxonomic scope" value="Archaea"/>
</dbReference>
<dbReference type="AlphaFoldDB" id="J2ZZN0"/>
<evidence type="ECO:0000259" key="1">
    <source>
        <dbReference type="PROSITE" id="PS51766"/>
    </source>
</evidence>
<dbReference type="RefSeq" id="WP_009375865.1">
    <property type="nucleotide sequence ID" value="NZ_ALJD01000008.1"/>
</dbReference>
<dbReference type="InterPro" id="IPR016134">
    <property type="entry name" value="Dockerin_dom"/>
</dbReference>
<accession>J2ZZN0</accession>
<reference evidence="2 3" key="1">
    <citation type="journal article" date="2012" name="J. Bacteriol.">
        <title>Draft Genome Sequence of the Extremely Halophilic Archaeon Halogranum salarium B-1T.</title>
        <authorList>
            <person name="Kim K.K."/>
            <person name="Lee K.C."/>
            <person name="Lee J.S."/>
        </authorList>
    </citation>
    <scope>NUCLEOTIDE SEQUENCE [LARGE SCALE GENOMIC DNA]</scope>
    <source>
        <strain evidence="2 3">B-1</strain>
    </source>
</reference>
<evidence type="ECO:0000313" key="3">
    <source>
        <dbReference type="Proteomes" id="UP000007813"/>
    </source>
</evidence>
<dbReference type="Proteomes" id="UP000007813">
    <property type="component" value="Unassembled WGS sequence"/>
</dbReference>
<dbReference type="EMBL" id="ALJD01000008">
    <property type="protein sequence ID" value="EJN58503.1"/>
    <property type="molecule type" value="Genomic_DNA"/>
</dbReference>
<dbReference type="PROSITE" id="PS51766">
    <property type="entry name" value="DOCKERIN"/>
    <property type="match status" value="1"/>
</dbReference>
<dbReference type="eggNOG" id="arCOG03611">
    <property type="taxonomic scope" value="Archaea"/>
</dbReference>
<dbReference type="OrthoDB" id="291513at2157"/>
<dbReference type="InterPro" id="IPR036439">
    <property type="entry name" value="Dockerin_dom_sf"/>
</dbReference>
<dbReference type="InterPro" id="IPR002105">
    <property type="entry name" value="Dockerin_1_rpt"/>
</dbReference>
<dbReference type="PROSITE" id="PS00018">
    <property type="entry name" value="EF_HAND_1"/>
    <property type="match status" value="1"/>
</dbReference>
<dbReference type="Gene3D" id="1.10.1330.10">
    <property type="entry name" value="Dockerin domain"/>
    <property type="match status" value="1"/>
</dbReference>
<dbReference type="Pfam" id="PF00404">
    <property type="entry name" value="Dockerin_1"/>
    <property type="match status" value="1"/>
</dbReference>
<dbReference type="PATRIC" id="fig|1210908.3.peg.2859"/>
<organism evidence="2 3">
    <name type="scientific">Halogranum salarium B-1</name>
    <dbReference type="NCBI Taxonomy" id="1210908"/>
    <lineage>
        <taxon>Archaea</taxon>
        <taxon>Methanobacteriati</taxon>
        <taxon>Methanobacteriota</taxon>
        <taxon>Stenosarchaea group</taxon>
        <taxon>Halobacteria</taxon>
        <taxon>Halobacteriales</taxon>
        <taxon>Haloferacaceae</taxon>
    </lineage>
</organism>
<sequence>MKRTIQKRLRKTTAALVALALVLSVLGPVGIVAAAPDVVVTHDTDSITANPGDEVQITATFVQTETNAPGMEPLLPDGWTVTSANAGDGWNYFAQQNAFLGGLSLSDSDGVNGTYTHTYTVQVPESAAPGEYVVTSEGSVIVPSTSERLVNSASTTITVEEPVTTTPANFEVSGLNPTDVTVTQGDLVDVSATIENTGDEEATQSVSFQVDGNSLASQDVTLAGGASTTVTFEDIDTSSLDAGSYTHGVYTDDDEQTATLTVEEEVVTGKSSDVSLSPTSSEVVVGDTETFDVVVESADGGVGAYTATVSSDDPSVTITNVELLGNPSAQTSDVQISEDGSSVTINAALMNTADSGAVTIATIEVTTQAEGSAANGDDGSANLSLGVAALGDETGQSYTVSGTSGATVTVVSLGPIGNFQNPPNDLDGDGIYEDINGDGTFNIVDIQATFANLNDPVVTENVEKFDYNGDGKIDVVDVQALYNMLITG</sequence>
<protein>
    <recommendedName>
        <fullName evidence="1">Dockerin domain-containing protein</fullName>
    </recommendedName>
</protein>
<evidence type="ECO:0000313" key="2">
    <source>
        <dbReference type="EMBL" id="EJN58503.1"/>
    </source>
</evidence>
<proteinExistence type="predicted"/>
<gene>
    <name evidence="2" type="ORF">HSB1_29810</name>
</gene>
<dbReference type="Gene3D" id="2.60.40.680">
    <property type="match status" value="1"/>
</dbReference>
<feature type="domain" description="Dockerin" evidence="1">
    <location>
        <begin position="428"/>
        <end position="488"/>
    </location>
</feature>
<dbReference type="GO" id="GO:0000272">
    <property type="term" value="P:polysaccharide catabolic process"/>
    <property type="evidence" value="ECO:0007669"/>
    <property type="project" value="InterPro"/>
</dbReference>
<comment type="caution">
    <text evidence="2">The sequence shown here is derived from an EMBL/GenBank/DDBJ whole genome shotgun (WGS) entry which is preliminary data.</text>
</comment>
<dbReference type="Gene3D" id="2.60.40.10">
    <property type="entry name" value="Immunoglobulins"/>
    <property type="match status" value="1"/>
</dbReference>
<dbReference type="InterPro" id="IPR013783">
    <property type="entry name" value="Ig-like_fold"/>
</dbReference>